<dbReference type="GO" id="GO:0015369">
    <property type="term" value="F:calcium:proton antiporter activity"/>
    <property type="evidence" value="ECO:0007669"/>
    <property type="project" value="UniProtKB-UniRule"/>
</dbReference>
<feature type="transmembrane region" description="Helical" evidence="9">
    <location>
        <begin position="142"/>
        <end position="160"/>
    </location>
</feature>
<dbReference type="InterPro" id="IPR004713">
    <property type="entry name" value="CaH_exchang"/>
</dbReference>
<feature type="transmembrane region" description="Helical" evidence="9">
    <location>
        <begin position="326"/>
        <end position="343"/>
    </location>
</feature>
<keyword evidence="4 9" id="KW-0812">Transmembrane</keyword>
<gene>
    <name evidence="11" type="primary">cax</name>
    <name evidence="11" type="ORF">EWV75_15605</name>
</gene>
<sequence>MNIKNWIFAILLVFVPISIAGNFLHWDVTIIFLSACLAVATRSRSEIVPLAAYMGKATEEIAVVVGPNLGGLLNATFGNATELILAYAALEEGLIEVVKATITGSIIGNLLLVTGVSMFFGGLRYKEQKFQPVTARLNSSSMNLAVAAILLPTTVQYTSAAIQEMAIQRLSVAVAAVLIGVYGLSLLFSMKTHTYLYEVGDATLAQESGAAVSVKKPNLWLWVGILLLVTIGGAVATRSLREIESELLVNTLEEATSELGLTTLFTGVILLSIIGNAAEHATAVRVALKDKMDLAVSVTVGSSLQIALFVAPVLVIAGYFLGQPMALDFAPFELVAVAVAVWLTNSISNDGRSNWLEGILLVATYAVITLAFFFHPAPG</sequence>
<evidence type="ECO:0000256" key="1">
    <source>
        <dbReference type="ARBA" id="ARBA00004127"/>
    </source>
</evidence>
<feature type="domain" description="Sodium/calcium exchanger membrane region" evidence="10">
    <location>
        <begin position="245"/>
        <end position="373"/>
    </location>
</feature>
<protein>
    <recommendedName>
        <fullName evidence="9">Ca(2+)/H(+) antiporter</fullName>
    </recommendedName>
</protein>
<comment type="caution">
    <text evidence="11">The sequence shown here is derived from an EMBL/GenBank/DDBJ whole genome shotgun (WGS) entry which is preliminary data.</text>
</comment>
<dbReference type="GO" id="GO:0006874">
    <property type="term" value="P:intracellular calcium ion homeostasis"/>
    <property type="evidence" value="ECO:0007669"/>
    <property type="project" value="TreeGrafter"/>
</dbReference>
<evidence type="ECO:0000256" key="5">
    <source>
        <dbReference type="ARBA" id="ARBA00022837"/>
    </source>
</evidence>
<comment type="function">
    <text evidence="9">Ca(+)/H(+) antiporter that extrudes calcium in exchange for external protons.</text>
</comment>
<dbReference type="Proteomes" id="UP000320523">
    <property type="component" value="Unassembled WGS sequence"/>
</dbReference>
<dbReference type="InterPro" id="IPR004798">
    <property type="entry name" value="CAX-like"/>
</dbReference>
<evidence type="ECO:0000256" key="4">
    <source>
        <dbReference type="ARBA" id="ARBA00022692"/>
    </source>
</evidence>
<organism evidence="11 12">
    <name type="scientific">Microcystis wesenbergii Mw_QC_S_20081001_S30D</name>
    <dbReference type="NCBI Taxonomy" id="2486245"/>
    <lineage>
        <taxon>Bacteria</taxon>
        <taxon>Bacillati</taxon>
        <taxon>Cyanobacteriota</taxon>
        <taxon>Cyanophyceae</taxon>
        <taxon>Oscillatoriophycideae</taxon>
        <taxon>Chroococcales</taxon>
        <taxon>Microcystaceae</taxon>
        <taxon>Microcystis</taxon>
    </lineage>
</organism>
<dbReference type="Pfam" id="PF01699">
    <property type="entry name" value="Na_Ca_ex"/>
    <property type="match status" value="2"/>
</dbReference>
<dbReference type="PANTHER" id="PTHR31503">
    <property type="entry name" value="VACUOLAR CALCIUM ION TRANSPORTER"/>
    <property type="match status" value="1"/>
</dbReference>
<accession>A0A552JG05</accession>
<feature type="domain" description="Sodium/calcium exchanger membrane region" evidence="10">
    <location>
        <begin position="47"/>
        <end position="190"/>
    </location>
</feature>
<dbReference type="NCBIfam" id="TIGR00378">
    <property type="entry name" value="cax"/>
    <property type="match status" value="1"/>
</dbReference>
<dbReference type="GO" id="GO:0016020">
    <property type="term" value="C:membrane"/>
    <property type="evidence" value="ECO:0007669"/>
    <property type="project" value="InterPro"/>
</dbReference>
<keyword evidence="8 9" id="KW-0472">Membrane</keyword>
<evidence type="ECO:0000256" key="6">
    <source>
        <dbReference type="ARBA" id="ARBA00022989"/>
    </source>
</evidence>
<keyword evidence="9" id="KW-0050">Antiport</keyword>
<evidence type="ECO:0000256" key="7">
    <source>
        <dbReference type="ARBA" id="ARBA00023065"/>
    </source>
</evidence>
<dbReference type="PANTHER" id="PTHR31503:SF22">
    <property type="entry name" value="VACUOLAR CALCIUM ION TRANSPORTER"/>
    <property type="match status" value="1"/>
</dbReference>
<feature type="transmembrane region" description="Helical" evidence="9">
    <location>
        <begin position="355"/>
        <end position="374"/>
    </location>
</feature>
<dbReference type="GO" id="GO:0012505">
    <property type="term" value="C:endomembrane system"/>
    <property type="evidence" value="ECO:0007669"/>
    <property type="project" value="UniProtKB-SubCell"/>
</dbReference>
<feature type="transmembrane region" description="Helical" evidence="9">
    <location>
        <begin position="166"/>
        <end position="188"/>
    </location>
</feature>
<keyword evidence="2 9" id="KW-0813">Transport</keyword>
<keyword evidence="7 9" id="KW-0406">Ion transport</keyword>
<dbReference type="Gene3D" id="1.20.1420.30">
    <property type="entry name" value="NCX, central ion-binding region"/>
    <property type="match status" value="1"/>
</dbReference>
<comment type="subcellular location">
    <subcellularLocation>
        <location evidence="1">Endomembrane system</location>
        <topology evidence="1">Multi-pass membrane protein</topology>
    </subcellularLocation>
</comment>
<comment type="similarity">
    <text evidence="9">Belongs to the Ca(2+):cation antiporter (CaCA) (TC 2.A.19) family.</text>
</comment>
<keyword evidence="5 9" id="KW-0106">Calcium</keyword>
<name>A0A552JG05_9CHRO</name>
<feature type="transmembrane region" description="Helical" evidence="9">
    <location>
        <begin position="298"/>
        <end position="320"/>
    </location>
</feature>
<keyword evidence="3 9" id="KW-0109">Calcium transport</keyword>
<feature type="transmembrane region" description="Helical" evidence="9">
    <location>
        <begin position="219"/>
        <end position="239"/>
    </location>
</feature>
<feature type="transmembrane region" description="Helical" evidence="9">
    <location>
        <begin position="100"/>
        <end position="121"/>
    </location>
</feature>
<comment type="caution">
    <text evidence="9">Lacks conserved residue(s) required for the propagation of feature annotation.</text>
</comment>
<evidence type="ECO:0000313" key="12">
    <source>
        <dbReference type="Proteomes" id="UP000320523"/>
    </source>
</evidence>
<evidence type="ECO:0000256" key="2">
    <source>
        <dbReference type="ARBA" id="ARBA00022448"/>
    </source>
</evidence>
<evidence type="ECO:0000256" key="3">
    <source>
        <dbReference type="ARBA" id="ARBA00022568"/>
    </source>
</evidence>
<reference evidence="11 12" key="1">
    <citation type="submission" date="2019-01" db="EMBL/GenBank/DDBJ databases">
        <title>Coherence of Microcystis species and biogeography revealed through population genomics.</title>
        <authorList>
            <person name="Perez-Carrascal O.M."/>
            <person name="Terrat Y."/>
            <person name="Giani A."/>
            <person name="Fortin N."/>
            <person name="Tromas N."/>
            <person name="Shapiro B.J."/>
        </authorList>
    </citation>
    <scope>NUCLEOTIDE SEQUENCE [LARGE SCALE GENOMIC DNA]</scope>
    <source>
        <strain evidence="11">Mw_QC_S_20081001_S30D</strain>
    </source>
</reference>
<dbReference type="EMBL" id="SFAT01000152">
    <property type="protein sequence ID" value="TRU94671.1"/>
    <property type="molecule type" value="Genomic_DNA"/>
</dbReference>
<keyword evidence="6 9" id="KW-1133">Transmembrane helix</keyword>
<dbReference type="InterPro" id="IPR044880">
    <property type="entry name" value="NCX_ion-bd_dom_sf"/>
</dbReference>
<dbReference type="AlphaFoldDB" id="A0A552JG05"/>
<proteinExistence type="inferred from homology"/>
<evidence type="ECO:0000256" key="8">
    <source>
        <dbReference type="ARBA" id="ARBA00023136"/>
    </source>
</evidence>
<feature type="transmembrane region" description="Helical" evidence="9">
    <location>
        <begin position="259"/>
        <end position="278"/>
    </location>
</feature>
<evidence type="ECO:0000313" key="11">
    <source>
        <dbReference type="EMBL" id="TRU94671.1"/>
    </source>
</evidence>
<evidence type="ECO:0000256" key="9">
    <source>
        <dbReference type="RuleBase" id="RU365028"/>
    </source>
</evidence>
<evidence type="ECO:0000259" key="10">
    <source>
        <dbReference type="Pfam" id="PF01699"/>
    </source>
</evidence>
<dbReference type="InterPro" id="IPR004837">
    <property type="entry name" value="NaCa_Exmemb"/>
</dbReference>